<protein>
    <recommendedName>
        <fullName evidence="3">Porin</fullName>
    </recommendedName>
</protein>
<gene>
    <name evidence="1" type="ORF">CBA19CS42_28770</name>
</gene>
<accession>A0AA37IF82</accession>
<dbReference type="AlphaFoldDB" id="A0AA37IF82"/>
<dbReference type="EMBL" id="BPUS01000016">
    <property type="protein sequence ID" value="GJH28592.1"/>
    <property type="molecule type" value="Genomic_DNA"/>
</dbReference>
<dbReference type="InterPro" id="IPR023614">
    <property type="entry name" value="Porin_dom_sf"/>
</dbReference>
<dbReference type="Proteomes" id="UP001055111">
    <property type="component" value="Unassembled WGS sequence"/>
</dbReference>
<name>A0AA37IF82_9BURK</name>
<dbReference type="SUPFAM" id="SSF56935">
    <property type="entry name" value="Porins"/>
    <property type="match status" value="1"/>
</dbReference>
<reference evidence="1" key="1">
    <citation type="submission" date="2022-09" db="EMBL/GenBank/DDBJ databases">
        <title>Isolation and characterization of 3-chlorobenzoate degrading bacteria from soils in Shizuoka.</title>
        <authorList>
            <person name="Ifat A."/>
            <person name="Ogawa N."/>
            <person name="Kimbara K."/>
            <person name="Moriuchi R."/>
            <person name="Dohra H."/>
            <person name="Shintani M."/>
        </authorList>
    </citation>
    <scope>NUCLEOTIDE SEQUENCE</scope>
    <source>
        <strain evidence="1">19CS4-2</strain>
    </source>
</reference>
<sequence length="99" mass="10784">MNVKHQFTPSFFVGAMYSFTKGRFDAASGTAKPKWNQLAFMADYSLSPRTDVYVQGLYQKLSGSRTGTNLDAGAFITGAQAPSTSSNQVLARVALRHPF</sequence>
<organism evidence="1 2">
    <name type="scientific">Caballeronia novacaledonica</name>
    <dbReference type="NCBI Taxonomy" id="1544861"/>
    <lineage>
        <taxon>Bacteria</taxon>
        <taxon>Pseudomonadati</taxon>
        <taxon>Pseudomonadota</taxon>
        <taxon>Betaproteobacteria</taxon>
        <taxon>Burkholderiales</taxon>
        <taxon>Burkholderiaceae</taxon>
        <taxon>Caballeronia</taxon>
    </lineage>
</organism>
<dbReference type="Gene3D" id="2.40.160.10">
    <property type="entry name" value="Porin"/>
    <property type="match status" value="1"/>
</dbReference>
<evidence type="ECO:0000313" key="2">
    <source>
        <dbReference type="Proteomes" id="UP001055111"/>
    </source>
</evidence>
<proteinExistence type="predicted"/>
<evidence type="ECO:0008006" key="3">
    <source>
        <dbReference type="Google" id="ProtNLM"/>
    </source>
</evidence>
<evidence type="ECO:0000313" key="1">
    <source>
        <dbReference type="EMBL" id="GJH28592.1"/>
    </source>
</evidence>
<comment type="caution">
    <text evidence="1">The sequence shown here is derived from an EMBL/GenBank/DDBJ whole genome shotgun (WGS) entry which is preliminary data.</text>
</comment>